<dbReference type="RefSeq" id="WP_054206813.1">
    <property type="nucleotide sequence ID" value="NZ_JBBMQU010000043.1"/>
</dbReference>
<comment type="caution">
    <text evidence="3">The sequence shown here is derived from an EMBL/GenBank/DDBJ whole genome shotgun (WGS) entry which is preliminary data.</text>
</comment>
<keyword evidence="4" id="KW-1185">Reference proteome</keyword>
<accession>A0ABU9U6E1</accession>
<keyword evidence="2" id="KW-0732">Signal</keyword>
<feature type="chain" id="PRO_5046395550" evidence="2">
    <location>
        <begin position="21"/>
        <end position="173"/>
    </location>
</feature>
<reference evidence="3 4" key="1">
    <citation type="submission" date="2024-03" db="EMBL/GenBank/DDBJ databases">
        <title>Community enrichment and isolation of bacterial strains for fucoidan degradation.</title>
        <authorList>
            <person name="Sichert A."/>
        </authorList>
    </citation>
    <scope>NUCLEOTIDE SEQUENCE [LARGE SCALE GENOMIC DNA]</scope>
    <source>
        <strain evidence="3 4">AS81</strain>
    </source>
</reference>
<protein>
    <submittedName>
        <fullName evidence="3">Uncharacterized protein</fullName>
    </submittedName>
</protein>
<evidence type="ECO:0000313" key="4">
    <source>
        <dbReference type="Proteomes" id="UP001388366"/>
    </source>
</evidence>
<dbReference type="EMBL" id="JBBMQU010000043">
    <property type="protein sequence ID" value="MEM5552607.1"/>
    <property type="molecule type" value="Genomic_DNA"/>
</dbReference>
<feature type="compositionally biased region" description="Polar residues" evidence="1">
    <location>
        <begin position="20"/>
        <end position="35"/>
    </location>
</feature>
<feature type="signal peptide" evidence="2">
    <location>
        <begin position="1"/>
        <end position="20"/>
    </location>
</feature>
<feature type="region of interest" description="Disordered" evidence="1">
    <location>
        <begin position="20"/>
        <end position="54"/>
    </location>
</feature>
<name>A0ABU9U6E1_9GAMM</name>
<sequence>MRLSLIAVLLPLCLSACSDAGTSGSNTTNSVAENSDTSEHAQLSPAPAALIKDNQTTKVDPLTNVVASKESLSIAHQQLKDLISDPQCDDHTQCKILAIGSRACGGPSSYVAYSTKSADEQEVLASAKQVTSLESQFNAQTGMISICQHLTEPSAQCIENKCVKLEGSAASVY</sequence>
<evidence type="ECO:0000313" key="3">
    <source>
        <dbReference type="EMBL" id="MEM5552607.1"/>
    </source>
</evidence>
<evidence type="ECO:0000256" key="2">
    <source>
        <dbReference type="SAM" id="SignalP"/>
    </source>
</evidence>
<gene>
    <name evidence="3" type="ORF">WNY63_17960</name>
</gene>
<dbReference type="Proteomes" id="UP001388366">
    <property type="component" value="Unassembled WGS sequence"/>
</dbReference>
<proteinExistence type="predicted"/>
<evidence type="ECO:0000256" key="1">
    <source>
        <dbReference type="SAM" id="MobiDB-lite"/>
    </source>
</evidence>
<organism evidence="3 4">
    <name type="scientific">Pseudoalteromonas neustonica</name>
    <dbReference type="NCBI Taxonomy" id="1840331"/>
    <lineage>
        <taxon>Bacteria</taxon>
        <taxon>Pseudomonadati</taxon>
        <taxon>Pseudomonadota</taxon>
        <taxon>Gammaproteobacteria</taxon>
        <taxon>Alteromonadales</taxon>
        <taxon>Pseudoalteromonadaceae</taxon>
        <taxon>Pseudoalteromonas</taxon>
    </lineage>
</organism>